<dbReference type="PROSITE" id="PS51257">
    <property type="entry name" value="PROKAR_LIPOPROTEIN"/>
    <property type="match status" value="1"/>
</dbReference>
<dbReference type="eggNOG" id="COG2982">
    <property type="taxonomic scope" value="Bacteria"/>
</dbReference>
<dbReference type="EMBL" id="CP001678">
    <property type="protein sequence ID" value="ACT58278.1"/>
    <property type="molecule type" value="Genomic_DNA"/>
</dbReference>
<accession>C6XNM5</accession>
<dbReference type="OrthoDB" id="7841570at2"/>
<gene>
    <name evidence="3" type="ordered locus">Hbal_0576</name>
</gene>
<dbReference type="Pfam" id="PF10988">
    <property type="entry name" value="DUF2807"/>
    <property type="match status" value="1"/>
</dbReference>
<protein>
    <recommendedName>
        <fullName evidence="2">Putative auto-transporter adhesin head GIN domain-containing protein</fullName>
    </recommendedName>
</protein>
<keyword evidence="4" id="KW-1185">Reference proteome</keyword>
<dbReference type="KEGG" id="hba:Hbal_0576"/>
<keyword evidence="1" id="KW-0732">Signal</keyword>
<dbReference type="AlphaFoldDB" id="C6XNM5"/>
<reference evidence="4" key="1">
    <citation type="journal article" date="2011" name="J. Bacteriol.">
        <title>Genome sequences of eight morphologically diverse alphaproteobacteria.</title>
        <authorList>
            <consortium name="US DOE Joint Genome Institute"/>
            <person name="Brown P.J."/>
            <person name="Kysela D.T."/>
            <person name="Buechlein A."/>
            <person name="Hemmerich C."/>
            <person name="Brun Y.V."/>
        </authorList>
    </citation>
    <scope>NUCLEOTIDE SEQUENCE [LARGE SCALE GENOMIC DNA]</scope>
    <source>
        <strain evidence="4">ATCC 49814 / DSM 5838 / IFAM 1418</strain>
    </source>
</reference>
<sequence length="333" mass="34661">MSRKIAPLFFSTACLAFVAACSAGAEAPEMSGIESHQSAGLVQVEDFTGILIVKTGKDMKFDAKLTEGALVKSGKIDIPQMTVSAEGIHIVGDDDVKINQCKSNDGKYRLKLKGDKLRPLEDYPRLEISMPSSASLDLALNSGYVKVDDILATKIVIQGCGDAFLKNVSNNFVGDIRGSGDISVGNVGEMSVDIKGSGDVNVGSVAGKAMTDIKGSGDVVIGNVSGEFYASIKGSGDVSAKSANKKAIIEVRGSGDVEIADGKFESADVNVAGSGDILIDGEVVDLNVMINGSGDVDVRSLTGELTGGIRGSGDLKVNGEDVVYKNGRWYLPQ</sequence>
<name>C6XNM5_HIRBI</name>
<evidence type="ECO:0000313" key="4">
    <source>
        <dbReference type="Proteomes" id="UP000002745"/>
    </source>
</evidence>
<organism evidence="3 4">
    <name type="scientific">Hirschia baltica (strain ATCC 49814 / DSM 5838 / IFAM 1418)</name>
    <dbReference type="NCBI Taxonomy" id="582402"/>
    <lineage>
        <taxon>Bacteria</taxon>
        <taxon>Pseudomonadati</taxon>
        <taxon>Pseudomonadota</taxon>
        <taxon>Alphaproteobacteria</taxon>
        <taxon>Hyphomonadales</taxon>
        <taxon>Hyphomonadaceae</taxon>
        <taxon>Hirschia</taxon>
    </lineage>
</organism>
<dbReference type="STRING" id="582402.Hbal_0576"/>
<dbReference type="Proteomes" id="UP000002745">
    <property type="component" value="Chromosome"/>
</dbReference>
<evidence type="ECO:0000256" key="1">
    <source>
        <dbReference type="SAM" id="SignalP"/>
    </source>
</evidence>
<proteinExistence type="predicted"/>
<dbReference type="Gene3D" id="2.160.20.120">
    <property type="match status" value="2"/>
</dbReference>
<dbReference type="HOGENOM" id="CLU_833593_0_0_5"/>
<evidence type="ECO:0000259" key="2">
    <source>
        <dbReference type="Pfam" id="PF10988"/>
    </source>
</evidence>
<feature type="signal peptide" evidence="1">
    <location>
        <begin position="1"/>
        <end position="27"/>
    </location>
</feature>
<feature type="chain" id="PRO_5002974043" description="Putative auto-transporter adhesin head GIN domain-containing protein" evidence="1">
    <location>
        <begin position="28"/>
        <end position="333"/>
    </location>
</feature>
<dbReference type="InterPro" id="IPR021255">
    <property type="entry name" value="DUF2807"/>
</dbReference>
<feature type="domain" description="Putative auto-transporter adhesin head GIN" evidence="2">
    <location>
        <begin position="213"/>
        <end position="320"/>
    </location>
</feature>
<dbReference type="RefSeq" id="WP_015826428.1">
    <property type="nucleotide sequence ID" value="NC_012982.1"/>
</dbReference>
<evidence type="ECO:0000313" key="3">
    <source>
        <dbReference type="EMBL" id="ACT58278.1"/>
    </source>
</evidence>